<name>A0ABS4WAG7_9MICC</name>
<accession>A0ABS4WAG7</accession>
<evidence type="ECO:0000256" key="3">
    <source>
        <dbReference type="ARBA" id="ARBA00023163"/>
    </source>
</evidence>
<dbReference type="SMART" id="SM00418">
    <property type="entry name" value="HTH_ARSR"/>
    <property type="match status" value="1"/>
</dbReference>
<dbReference type="CDD" id="cd00090">
    <property type="entry name" value="HTH_ARSR"/>
    <property type="match status" value="1"/>
</dbReference>
<evidence type="ECO:0000313" key="5">
    <source>
        <dbReference type="EMBL" id="MBP2372908.1"/>
    </source>
</evidence>
<keyword evidence="2 5" id="KW-0238">DNA-binding</keyword>
<evidence type="ECO:0000256" key="2">
    <source>
        <dbReference type="ARBA" id="ARBA00023125"/>
    </source>
</evidence>
<dbReference type="Pfam" id="PF12840">
    <property type="entry name" value="HTH_20"/>
    <property type="match status" value="1"/>
</dbReference>
<feature type="domain" description="HTH arsR-type" evidence="4">
    <location>
        <begin position="273"/>
        <end position="365"/>
    </location>
</feature>
<gene>
    <name evidence="5" type="ORF">JOF46_000820</name>
</gene>
<dbReference type="InterPro" id="IPR001845">
    <property type="entry name" value="HTH_ArsR_DNA-bd_dom"/>
</dbReference>
<sequence>MPIIFDLTNVDPANVTVRVSEMAEMMAMLHCIAEPGHHLELSRELKAVDTEISAQLRRTMHSFSPLWARFRFRALMPLNTSDYQSFDSELATVEALPLEAFVQMSVQAIIGGRSDRPMDVMNDNNDRVDFLEMCRTRSEEREELGARLAHDPELFRQVLTAFLRTFHATCFRARWESVSARLKASEVEVQRRLAGGSASMVLASLTPGAHFFPQTAQVAYDKLQNAFVNGSGRKFVLVPSILTKPHVVVKYDDEYSGYDVPIIVQFPVSDMGAVNKSIHEIQNQMAVLADSTRLELCRHLVNEYCTTSDLSRRLGIGAPQVSRHLRKLREAELLESVRDGKMVKYRLRMNVVYSIGYEFLTRIVK</sequence>
<dbReference type="PANTHER" id="PTHR33154:SF33">
    <property type="entry name" value="TRANSCRIPTIONAL REPRESSOR SDPR"/>
    <property type="match status" value="1"/>
</dbReference>
<dbReference type="InterPro" id="IPR036390">
    <property type="entry name" value="WH_DNA-bd_sf"/>
</dbReference>
<evidence type="ECO:0000259" key="4">
    <source>
        <dbReference type="PROSITE" id="PS50987"/>
    </source>
</evidence>
<evidence type="ECO:0000313" key="6">
    <source>
        <dbReference type="Proteomes" id="UP000766570"/>
    </source>
</evidence>
<dbReference type="EMBL" id="JAGIOE010000001">
    <property type="protein sequence ID" value="MBP2372908.1"/>
    <property type="molecule type" value="Genomic_DNA"/>
</dbReference>
<comment type="caution">
    <text evidence="5">The sequence shown here is derived from an EMBL/GenBank/DDBJ whole genome shotgun (WGS) entry which is preliminary data.</text>
</comment>
<dbReference type="Pfam" id="PF19361">
    <property type="entry name" value="DUF5937"/>
    <property type="match status" value="1"/>
</dbReference>
<protein>
    <submittedName>
        <fullName evidence="5">DNA-binding transcriptional ArsR family regulator</fullName>
    </submittedName>
</protein>
<proteinExistence type="predicted"/>
<keyword evidence="3" id="KW-0804">Transcription</keyword>
<dbReference type="SUPFAM" id="SSF46785">
    <property type="entry name" value="Winged helix' DNA-binding domain"/>
    <property type="match status" value="1"/>
</dbReference>
<dbReference type="NCBIfam" id="NF033788">
    <property type="entry name" value="HTH_metalloreg"/>
    <property type="match status" value="1"/>
</dbReference>
<dbReference type="Proteomes" id="UP000766570">
    <property type="component" value="Unassembled WGS sequence"/>
</dbReference>
<evidence type="ECO:0000256" key="1">
    <source>
        <dbReference type="ARBA" id="ARBA00023015"/>
    </source>
</evidence>
<dbReference type="InterPro" id="IPR036388">
    <property type="entry name" value="WH-like_DNA-bd_sf"/>
</dbReference>
<dbReference type="Gene3D" id="1.10.10.10">
    <property type="entry name" value="Winged helix-like DNA-binding domain superfamily/Winged helix DNA-binding domain"/>
    <property type="match status" value="1"/>
</dbReference>
<keyword evidence="6" id="KW-1185">Reference proteome</keyword>
<dbReference type="InterPro" id="IPR051081">
    <property type="entry name" value="HTH_MetalResp_TranReg"/>
</dbReference>
<dbReference type="PANTHER" id="PTHR33154">
    <property type="entry name" value="TRANSCRIPTIONAL REGULATOR, ARSR FAMILY"/>
    <property type="match status" value="1"/>
</dbReference>
<reference evidence="5 6" key="1">
    <citation type="submission" date="2021-03" db="EMBL/GenBank/DDBJ databases">
        <title>Sequencing the genomes of 1000 actinobacteria strains.</title>
        <authorList>
            <person name="Klenk H.-P."/>
        </authorList>
    </citation>
    <scope>NUCLEOTIDE SEQUENCE [LARGE SCALE GENOMIC DNA]</scope>
    <source>
        <strain evidence="5 6">DSM 15454</strain>
    </source>
</reference>
<dbReference type="InterPro" id="IPR045981">
    <property type="entry name" value="DUF5937"/>
</dbReference>
<dbReference type="RefSeq" id="WP_209906161.1">
    <property type="nucleotide sequence ID" value="NZ_BAAAMI010000019.1"/>
</dbReference>
<dbReference type="InterPro" id="IPR011991">
    <property type="entry name" value="ArsR-like_HTH"/>
</dbReference>
<organism evidence="5 6">
    <name type="scientific">Paeniglutamicibacter psychrophenolicus</name>
    <dbReference type="NCBI Taxonomy" id="257454"/>
    <lineage>
        <taxon>Bacteria</taxon>
        <taxon>Bacillati</taxon>
        <taxon>Actinomycetota</taxon>
        <taxon>Actinomycetes</taxon>
        <taxon>Micrococcales</taxon>
        <taxon>Micrococcaceae</taxon>
        <taxon>Paeniglutamicibacter</taxon>
    </lineage>
</organism>
<dbReference type="PRINTS" id="PR00778">
    <property type="entry name" value="HTHARSR"/>
</dbReference>
<dbReference type="PROSITE" id="PS50987">
    <property type="entry name" value="HTH_ARSR_2"/>
    <property type="match status" value="1"/>
</dbReference>
<dbReference type="GO" id="GO:0003677">
    <property type="term" value="F:DNA binding"/>
    <property type="evidence" value="ECO:0007669"/>
    <property type="project" value="UniProtKB-KW"/>
</dbReference>
<keyword evidence="1" id="KW-0805">Transcription regulation</keyword>